<keyword evidence="2" id="KW-1185">Reference proteome</keyword>
<dbReference type="Proteomes" id="UP001519460">
    <property type="component" value="Unassembled WGS sequence"/>
</dbReference>
<sequence>MRVYRVQIKCEKTSQCVRVGSQNQPLNDFRSPVISAYWGAGKPSCTCQHVEHSFFCHLKHNFYCSCRRTEDSRISSSFPFLRLSVTESAVYQQPAERYLATEMRCLGAARGIATVWDQDNAGSEFLCVFVSSLRLDGNVVSIRGCICMELGVCCQTRPAICKDCCK</sequence>
<comment type="caution">
    <text evidence="1">The sequence shown here is derived from an EMBL/GenBank/DDBJ whole genome shotgun (WGS) entry which is preliminary data.</text>
</comment>
<dbReference type="EMBL" id="JACVVK020000159">
    <property type="protein sequence ID" value="KAK7487815.1"/>
    <property type="molecule type" value="Genomic_DNA"/>
</dbReference>
<proteinExistence type="predicted"/>
<name>A0ABD0KKU8_9CAEN</name>
<evidence type="ECO:0000313" key="2">
    <source>
        <dbReference type="Proteomes" id="UP001519460"/>
    </source>
</evidence>
<dbReference type="AlphaFoldDB" id="A0ABD0KKU8"/>
<gene>
    <name evidence="1" type="ORF">BaRGS_00020956</name>
</gene>
<evidence type="ECO:0000313" key="1">
    <source>
        <dbReference type="EMBL" id="KAK7487815.1"/>
    </source>
</evidence>
<protein>
    <submittedName>
        <fullName evidence="1">Uncharacterized protein</fullName>
    </submittedName>
</protein>
<reference evidence="1 2" key="1">
    <citation type="journal article" date="2023" name="Sci. Data">
        <title>Genome assembly of the Korean intertidal mud-creeper Batillaria attramentaria.</title>
        <authorList>
            <person name="Patra A.K."/>
            <person name="Ho P.T."/>
            <person name="Jun S."/>
            <person name="Lee S.J."/>
            <person name="Kim Y."/>
            <person name="Won Y.J."/>
        </authorList>
    </citation>
    <scope>NUCLEOTIDE SEQUENCE [LARGE SCALE GENOMIC DNA]</scope>
    <source>
        <strain evidence="1">Wonlab-2016</strain>
    </source>
</reference>
<organism evidence="1 2">
    <name type="scientific">Batillaria attramentaria</name>
    <dbReference type="NCBI Taxonomy" id="370345"/>
    <lineage>
        <taxon>Eukaryota</taxon>
        <taxon>Metazoa</taxon>
        <taxon>Spiralia</taxon>
        <taxon>Lophotrochozoa</taxon>
        <taxon>Mollusca</taxon>
        <taxon>Gastropoda</taxon>
        <taxon>Caenogastropoda</taxon>
        <taxon>Sorbeoconcha</taxon>
        <taxon>Cerithioidea</taxon>
        <taxon>Batillariidae</taxon>
        <taxon>Batillaria</taxon>
    </lineage>
</organism>
<accession>A0ABD0KKU8</accession>